<dbReference type="EMBL" id="UGOA01000003">
    <property type="protein sequence ID" value="STX84864.1"/>
    <property type="molecule type" value="Genomic_DNA"/>
</dbReference>
<proteinExistence type="predicted"/>
<dbReference type="NCBIfam" id="NF041492">
    <property type="entry name" value="MobF"/>
    <property type="match status" value="1"/>
</dbReference>
<dbReference type="Pfam" id="PF08751">
    <property type="entry name" value="TrwC"/>
    <property type="match status" value="1"/>
</dbReference>
<dbReference type="OrthoDB" id="1634048at2"/>
<name>A0A378KJZ5_9GAMM</name>
<keyword evidence="4" id="KW-1185">Reference proteome</keyword>
<sequence>MLSIKPVTSAADALHYYSAKDNYYLSDKDELQQASAWYGRGAGALSLAGEVLPEPFLTLLEGKLPSGQQLGINIGEGEVKHRPGTDVTLSAPKSISTLALVGGDRRLVDAHNAAVRETFKVIETLAAEARMTLNGETRFEKTQNLVVALFQHTTSRELDPLLHDHGVIMNMTKRHDGQWRALASRSKQDKSQLEHGFREFLYQNQHYLGLIYNSSLAKGVCELGFEIEIKDRYGNFEIKGVPEHYLKQTSKRRTQILDRLEEKGLSGAKAAEIATLDTRQRKADIDSAALHQQWQEEARQCGVDLEGLIAESKVRGQGLITPLEGIEVSETAKEAIDAALAELSPFSTEIRHGDLVRTAFMFARAAIHHSELEEEIAARFKSKVLLGKANTTYTTAELLKQEKGFIRQFKVSRGSAEAIYTEAGGLAGEVLSRHDRVQLIDVHGLTHEKTLIESLVHASEDAGLKTQVLHPGRLQANRLTANLSRDTSSLWKWVKSCFKGELVKTVASFTADDSLKEGVIIVHDAQKLGFAELSQLERSLKPGRSRLVLLNNTCSTEGFHAGSPIKALKSAGFILRESTTPLKEAAIEITETLATHEELANAYCRLTLKESEVTQVAALTNKDADLTTGFDNHWNEKLL</sequence>
<dbReference type="NCBIfam" id="TIGR02686">
    <property type="entry name" value="relax_trwC"/>
    <property type="match status" value="1"/>
</dbReference>
<dbReference type="EMBL" id="UGOA01000003">
    <property type="protein sequence ID" value="STX84937.1"/>
    <property type="molecule type" value="Genomic_DNA"/>
</dbReference>
<dbReference type="InterPro" id="IPR014862">
    <property type="entry name" value="TrwC"/>
</dbReference>
<dbReference type="SUPFAM" id="SSF55464">
    <property type="entry name" value="Origin of replication-binding domain, RBD-like"/>
    <property type="match status" value="1"/>
</dbReference>
<feature type="domain" description="TrwC relaxase" evidence="1">
    <location>
        <begin position="11"/>
        <end position="300"/>
    </location>
</feature>
<evidence type="ECO:0000313" key="2">
    <source>
        <dbReference type="EMBL" id="STX84864.1"/>
    </source>
</evidence>
<organism evidence="3 4">
    <name type="scientific">Legionella donaldsonii</name>
    <dbReference type="NCBI Taxonomy" id="45060"/>
    <lineage>
        <taxon>Bacteria</taxon>
        <taxon>Pseudomonadati</taxon>
        <taxon>Pseudomonadota</taxon>
        <taxon>Gammaproteobacteria</taxon>
        <taxon>Legionellales</taxon>
        <taxon>Legionellaceae</taxon>
        <taxon>Legionella</taxon>
    </lineage>
</organism>
<dbReference type="InterPro" id="IPR014059">
    <property type="entry name" value="TraI/TrwC_relax"/>
</dbReference>
<accession>A0A378KJZ5</accession>
<reference evidence="3 4" key="1">
    <citation type="submission" date="2018-06" db="EMBL/GenBank/DDBJ databases">
        <authorList>
            <consortium name="Pathogen Informatics"/>
            <person name="Doyle S."/>
        </authorList>
    </citation>
    <scope>NUCLEOTIDE SEQUENCE [LARGE SCALE GENOMIC DNA]</scope>
    <source>
        <strain evidence="3 4">NCTC13292</strain>
    </source>
</reference>
<evidence type="ECO:0000313" key="4">
    <source>
        <dbReference type="Proteomes" id="UP000254677"/>
    </source>
</evidence>
<gene>
    <name evidence="3" type="primary">traI_8</name>
    <name evidence="2" type="synonym">traI_6</name>
    <name evidence="2" type="ORF">NCTC13292_03216</name>
    <name evidence="3" type="ORF">NCTC13292_03289</name>
</gene>
<evidence type="ECO:0000259" key="1">
    <source>
        <dbReference type="Pfam" id="PF08751"/>
    </source>
</evidence>
<evidence type="ECO:0000313" key="3">
    <source>
        <dbReference type="EMBL" id="STX84937.1"/>
    </source>
</evidence>
<protein>
    <submittedName>
        <fullName evidence="3">Putative conjugative transfer protein TraI</fullName>
    </submittedName>
</protein>
<dbReference type="AlphaFoldDB" id="A0A378KJZ5"/>
<dbReference type="Proteomes" id="UP000254677">
    <property type="component" value="Unassembled WGS sequence"/>
</dbReference>
<dbReference type="RefSeq" id="WP_115222882.1">
    <property type="nucleotide sequence ID" value="NZ_UGOA01000003.1"/>
</dbReference>